<dbReference type="AlphaFoldDB" id="A0A6B0R0M7"/>
<dbReference type="Proteomes" id="UP000322234">
    <property type="component" value="Unassembled WGS sequence"/>
</dbReference>
<feature type="region of interest" description="Disordered" evidence="1">
    <location>
        <begin position="79"/>
        <end position="98"/>
    </location>
</feature>
<dbReference type="EMBL" id="VBQZ03000013">
    <property type="protein sequence ID" value="MXQ82567.1"/>
    <property type="molecule type" value="Genomic_DNA"/>
</dbReference>
<gene>
    <name evidence="2" type="ORF">E5288_WYG009573</name>
</gene>
<feature type="compositionally biased region" description="Polar residues" evidence="1">
    <location>
        <begin position="79"/>
        <end position="93"/>
    </location>
</feature>
<keyword evidence="3" id="KW-1185">Reference proteome</keyword>
<evidence type="ECO:0000256" key="1">
    <source>
        <dbReference type="SAM" id="MobiDB-lite"/>
    </source>
</evidence>
<accession>A0A6B0R0M7</accession>
<comment type="caution">
    <text evidence="2">The sequence shown here is derived from an EMBL/GenBank/DDBJ whole genome shotgun (WGS) entry which is preliminary data.</text>
</comment>
<proteinExistence type="predicted"/>
<sequence>MQSGEISSGTSHVATTPAWLCEESGCVDWEQQQTLRNMTAASALSWKAKAEADVQMQLSAEVPNLPGLSGEKRVKIQKKSLQGSVGRQSSVNRMSEGADVLWNF</sequence>
<evidence type="ECO:0000313" key="2">
    <source>
        <dbReference type="EMBL" id="MXQ82567.1"/>
    </source>
</evidence>
<protein>
    <submittedName>
        <fullName evidence="2">Uncharacterized protein</fullName>
    </submittedName>
</protein>
<evidence type="ECO:0000313" key="3">
    <source>
        <dbReference type="Proteomes" id="UP000322234"/>
    </source>
</evidence>
<organism evidence="2 3">
    <name type="scientific">Bos mutus</name>
    <name type="common">wild yak</name>
    <dbReference type="NCBI Taxonomy" id="72004"/>
    <lineage>
        <taxon>Eukaryota</taxon>
        <taxon>Metazoa</taxon>
        <taxon>Chordata</taxon>
        <taxon>Craniata</taxon>
        <taxon>Vertebrata</taxon>
        <taxon>Euteleostomi</taxon>
        <taxon>Mammalia</taxon>
        <taxon>Eutheria</taxon>
        <taxon>Laurasiatheria</taxon>
        <taxon>Artiodactyla</taxon>
        <taxon>Ruminantia</taxon>
        <taxon>Pecora</taxon>
        <taxon>Bovidae</taxon>
        <taxon>Bovinae</taxon>
        <taxon>Bos</taxon>
    </lineage>
</organism>
<name>A0A6B0R0M7_9CETA</name>
<reference evidence="2" key="1">
    <citation type="submission" date="2019-10" db="EMBL/GenBank/DDBJ databases">
        <title>The sequence and de novo assembly of the wild yak genome.</title>
        <authorList>
            <person name="Liu Y."/>
        </authorList>
    </citation>
    <scope>NUCLEOTIDE SEQUENCE [LARGE SCALE GENOMIC DNA]</scope>
    <source>
        <strain evidence="2">WY2019</strain>
    </source>
</reference>